<dbReference type="OrthoDB" id="9796770at2"/>
<dbReference type="RefSeq" id="WP_138170393.1">
    <property type="nucleotide sequence ID" value="NZ_VAWA01000009.1"/>
</dbReference>
<dbReference type="InterPro" id="IPR002410">
    <property type="entry name" value="Peptidase_S33"/>
</dbReference>
<evidence type="ECO:0000313" key="4">
    <source>
        <dbReference type="EMBL" id="TLP75308.1"/>
    </source>
</evidence>
<feature type="domain" description="AB hydrolase-1" evidence="3">
    <location>
        <begin position="56"/>
        <end position="209"/>
    </location>
</feature>
<evidence type="ECO:0000256" key="2">
    <source>
        <dbReference type="ARBA" id="ARBA00022801"/>
    </source>
</evidence>
<evidence type="ECO:0000313" key="5">
    <source>
        <dbReference type="Proteomes" id="UP000306544"/>
    </source>
</evidence>
<evidence type="ECO:0000259" key="3">
    <source>
        <dbReference type="Pfam" id="PF00561"/>
    </source>
</evidence>
<dbReference type="PANTHER" id="PTHR43248">
    <property type="entry name" value="2-SUCCINYL-6-HYDROXY-2,4-CYCLOHEXADIENE-1-CARBOXYLATE SYNTHASE"/>
    <property type="match status" value="1"/>
</dbReference>
<keyword evidence="2 4" id="KW-0378">Hydrolase</keyword>
<organism evidence="4 5">
    <name type="scientific">Nesterenkonia sphaerica</name>
    <dbReference type="NCBI Taxonomy" id="1804988"/>
    <lineage>
        <taxon>Bacteria</taxon>
        <taxon>Bacillati</taxon>
        <taxon>Actinomycetota</taxon>
        <taxon>Actinomycetes</taxon>
        <taxon>Micrococcales</taxon>
        <taxon>Micrococcaceae</taxon>
        <taxon>Nesterenkonia</taxon>
    </lineage>
</organism>
<dbReference type="GO" id="GO:0006508">
    <property type="term" value="P:proteolysis"/>
    <property type="evidence" value="ECO:0007669"/>
    <property type="project" value="InterPro"/>
</dbReference>
<dbReference type="InterPro" id="IPR000073">
    <property type="entry name" value="AB_hydrolase_1"/>
</dbReference>
<dbReference type="Proteomes" id="UP000306544">
    <property type="component" value="Unassembled WGS sequence"/>
</dbReference>
<dbReference type="Gene3D" id="3.40.50.1820">
    <property type="entry name" value="alpha/beta hydrolase"/>
    <property type="match status" value="1"/>
</dbReference>
<name>A0A5R9A9M9_9MICC</name>
<dbReference type="InterPro" id="IPR029058">
    <property type="entry name" value="AB_hydrolase_fold"/>
</dbReference>
<dbReference type="PANTHER" id="PTHR43248:SF2">
    <property type="entry name" value="PROLYL AMINOPEPTIDASE"/>
    <property type="match status" value="1"/>
</dbReference>
<sequence>MTTRQLLDGTRLTEHWVTAPLDWSDPHGEQLQVFAREFIGPNAVAKGELHVESLPYLLFLQGGPGGRGSRPAKLSGWMADLAQDFRIIMLDQRGTGLSSRVDRHSLCARGTPEQQAAYLRNFRADSIVRDAEALREQLGIRSWTVFGQSYGGFCTLTYLSLAPHCMDRALITGGLPPLEGHPDRLYRRTYRRMARRNTEYFDRFPEDRERLDAVFDHLRRHRVQLPDTSPLTPMRLQLLGLELGGNTKADSLHYLLEEAFTGGRLSDVFLTEVGHRISFASNPMYALMHESIYGLPGEGPTDWSAERVLPEFPEFSTADESPLLTGEMIFRSHLELDPMLAPLSATAEALAAVDDWGPLYDLTQLAHNEVPVAACVYTDDVFVDRDLSWETAARVGQLSVYETAEFHHDGIHDDGPAILRELLRRTE</sequence>
<evidence type="ECO:0000256" key="1">
    <source>
        <dbReference type="ARBA" id="ARBA00010088"/>
    </source>
</evidence>
<dbReference type="AlphaFoldDB" id="A0A5R9A9M9"/>
<comment type="similarity">
    <text evidence="1">Belongs to the peptidase S33 family.</text>
</comment>
<comment type="caution">
    <text evidence="4">The sequence shown here is derived from an EMBL/GenBank/DDBJ whole genome shotgun (WGS) entry which is preliminary data.</text>
</comment>
<gene>
    <name evidence="4" type="ORF">FEF27_08300</name>
</gene>
<protein>
    <submittedName>
        <fullName evidence="4">Alpha/beta hydrolase</fullName>
    </submittedName>
</protein>
<dbReference type="EMBL" id="VAWA01000009">
    <property type="protein sequence ID" value="TLP75308.1"/>
    <property type="molecule type" value="Genomic_DNA"/>
</dbReference>
<reference evidence="4 5" key="1">
    <citation type="submission" date="2019-05" db="EMBL/GenBank/DDBJ databases">
        <title>Nesterenkonia sp. GY239, isolated from the Southern Atlantic Ocean.</title>
        <authorList>
            <person name="Zhang G."/>
        </authorList>
    </citation>
    <scope>NUCLEOTIDE SEQUENCE [LARGE SCALE GENOMIC DNA]</scope>
    <source>
        <strain evidence="4 5">GY239</strain>
    </source>
</reference>
<dbReference type="InterPro" id="IPR051601">
    <property type="entry name" value="Serine_prot/Carboxylest_S33"/>
</dbReference>
<dbReference type="Pfam" id="PF00561">
    <property type="entry name" value="Abhydrolase_1"/>
    <property type="match status" value="1"/>
</dbReference>
<dbReference type="SUPFAM" id="SSF53474">
    <property type="entry name" value="alpha/beta-Hydrolases"/>
    <property type="match status" value="1"/>
</dbReference>
<dbReference type="PRINTS" id="PR00793">
    <property type="entry name" value="PROAMNOPTASE"/>
</dbReference>
<accession>A0A5R9A9M9</accession>
<dbReference type="GO" id="GO:0004177">
    <property type="term" value="F:aminopeptidase activity"/>
    <property type="evidence" value="ECO:0007669"/>
    <property type="project" value="UniProtKB-EC"/>
</dbReference>
<keyword evidence="5" id="KW-1185">Reference proteome</keyword>
<proteinExistence type="inferred from homology"/>